<accession>A0A1I7NLJ6</accession>
<reference evidence="1 2" key="1">
    <citation type="submission" date="2016-10" db="EMBL/GenBank/DDBJ databases">
        <authorList>
            <person name="de Groot N.N."/>
        </authorList>
    </citation>
    <scope>NUCLEOTIDE SEQUENCE [LARGE SCALE GENOMIC DNA]</scope>
    <source>
        <strain evidence="1 2">IPL20</strain>
    </source>
</reference>
<dbReference type="RefSeq" id="WP_092424389.1">
    <property type="nucleotide sequence ID" value="NZ_FPCK01000002.1"/>
</dbReference>
<proteinExistence type="predicted"/>
<evidence type="ECO:0000313" key="1">
    <source>
        <dbReference type="EMBL" id="SFV35470.1"/>
    </source>
</evidence>
<dbReference type="EMBL" id="FPCK01000002">
    <property type="protein sequence ID" value="SFV35470.1"/>
    <property type="molecule type" value="Genomic_DNA"/>
</dbReference>
<sequence>MHVFGDAVRNEETSSIAEEIRRGLERCHGLAAGLDRHAALVSVFIRASELVQGVEDAAMFETHEDGLGAVQSAGASMLLCLANAVAASWQSGFYQVPVPFIDPALELMSGCGRVTSKRAEGYGFYALYPESYFVAAQRSGLGPDTTVIGIRSIGVGLAAMVSAGLGAAPAFNLRPSGHPFDRQPRIGARLAEEILKGTGAYAIVDEGPGLSGSSFNGIADWLVENGVAEGRIHFFPSHSGGLGQQAKPHHCERWDAAHKHVFSFEDLLLGASERQPTLENWLEAVTGPLDQPLEDVSGGAWRARATGAWPPVDAAMEKRKFIAQSDGLTYLAKFVGLGEEGEGKRALAERVAAAGFAPRPLGLRHGFLITRWLDASPSAPSYPPQCVVLDYLAFRAGLAPRGQGADLAELFSMARYNLGERHGPDMAEAVALALGDAADIRTEPCCTDNRMHRWEWMHGGSGWQKHDGIDHHAAHDLVGCQDIAWDLVGAAVELDWSDEDIAIAAGELGTRLGRSFGTRFIRAHFIAYLGFQTGLWTMARDRNGRDEAVRIEQLLGRYDRKLGQLICS</sequence>
<organism evidence="1 2">
    <name type="scientific">Devosia crocina</name>
    <dbReference type="NCBI Taxonomy" id="429728"/>
    <lineage>
        <taxon>Bacteria</taxon>
        <taxon>Pseudomonadati</taxon>
        <taxon>Pseudomonadota</taxon>
        <taxon>Alphaproteobacteria</taxon>
        <taxon>Hyphomicrobiales</taxon>
        <taxon>Devosiaceae</taxon>
        <taxon>Devosia</taxon>
    </lineage>
</organism>
<protein>
    <submittedName>
        <fullName evidence="1">Uncharacterized protein</fullName>
    </submittedName>
</protein>
<keyword evidence="2" id="KW-1185">Reference proteome</keyword>
<evidence type="ECO:0000313" key="2">
    <source>
        <dbReference type="Proteomes" id="UP000199074"/>
    </source>
</evidence>
<name>A0A1I7NLJ6_9HYPH</name>
<dbReference type="AlphaFoldDB" id="A0A1I7NLJ6"/>
<dbReference type="STRING" id="429728.SAMN05216456_2156"/>
<gene>
    <name evidence="1" type="ORF">SAMN05216456_2156</name>
</gene>
<dbReference type="Proteomes" id="UP000199074">
    <property type="component" value="Unassembled WGS sequence"/>
</dbReference>
<dbReference type="OrthoDB" id="7592571at2"/>